<gene>
    <name evidence="13" type="ORF">E0Z10_g4430</name>
</gene>
<dbReference type="GO" id="GO:0004503">
    <property type="term" value="F:tyrosinase activity"/>
    <property type="evidence" value="ECO:0007669"/>
    <property type="project" value="UniProtKB-EC"/>
</dbReference>
<evidence type="ECO:0000313" key="14">
    <source>
        <dbReference type="Proteomes" id="UP000297716"/>
    </source>
</evidence>
<keyword evidence="8" id="KW-0470">Melanin biosynthesis</keyword>
<comment type="caution">
    <text evidence="13">The sequence shown here is derived from an EMBL/GenBank/DDBJ whole genome shotgun (WGS) entry which is preliminary data.</text>
</comment>
<dbReference type="EC" id="1.14.18.1" evidence="3"/>
<evidence type="ECO:0000256" key="1">
    <source>
        <dbReference type="ARBA" id="ARBA00001973"/>
    </source>
</evidence>
<dbReference type="InterPro" id="IPR050316">
    <property type="entry name" value="Tyrosinase/Hemocyanin"/>
</dbReference>
<sequence>MSYRYYPITGIKEGLGPNGKVPIRRDFDEWSASKIPIDKTQVILYLLALKRLQAVDPANRDSYFQIAGIHGYPYTPWDEPSTTQKEIGRKGYCVHANNLFPPWHRPYMLLYEARIPIYVLPQRLYEIMVNEIIPKYPAKYKDEYLEAARTWRLPFWDWAKNPRVPKLARFRTVEITFGGEPKFQLANPLYQFRMPNDKKMRAYGVGSVVNFDGGDPFDYGECIATSRCPTDEEREAGSDTWANGVVHDDDVDKRLAEHSSVTDMSYGSAAELVYRLLTYPMDYAHFATLARDETAMTATASASKVTNDINVEFIHNNLHYWIGGNGGHMSQIPIATFDPTFWLHHCNIDRLFALWQSLNPDKWFETDIQRFFDQKIVGSGSLITNKTPLRPFHKDTTGTYWTPDDTRDWFKLGYTYPELPTGKETSAQLLRMVNDNYGITRKEALMLAKSASTPLPGLEAIDDDGAKMFDYALSIKYSKFALGGSPFNIEVFLLPEGETEKKFRTEDFVTNVYNFSQKPENEDGVEVCSNCKDGQAQNVQATAYIPLTSYLIKMFKQQQLDSLEPPTVEKVLARMYWRIVDIGGKTIGEEKWKDTMGLDLSVSKTQMSYSSNPEIPTSFPDPEIIPNLGTGLTDPQIPAGVVGNNITVAKINKLLEPVSVGGSIVFTSPSMNLAQPGVETGTGIALLSWDPASKADALDTENYDILVSMVIQNKRRVVECNHKLAGKGYNTITKFTPSPWFGDRPTLRVDIKEDQFEIYVDGQKLSSYKREIKKSVTHVHYYTTRKRVEPVMAREITGNTYQDTATVS</sequence>
<comment type="catalytic activity">
    <reaction evidence="9">
        <text>2 L-dopa + O2 = 2 L-dopaquinone + 2 H2O</text>
        <dbReference type="Rhea" id="RHEA:34287"/>
        <dbReference type="ChEBI" id="CHEBI:15377"/>
        <dbReference type="ChEBI" id="CHEBI:15379"/>
        <dbReference type="ChEBI" id="CHEBI:57504"/>
        <dbReference type="ChEBI" id="CHEBI:57924"/>
        <dbReference type="EC" id="1.14.18.1"/>
    </reaction>
</comment>
<dbReference type="PROSITE" id="PS00497">
    <property type="entry name" value="TYROSINASE_1"/>
    <property type="match status" value="1"/>
</dbReference>
<dbReference type="EMBL" id="SKBN01000069">
    <property type="protein sequence ID" value="TGJ84363.1"/>
    <property type="molecule type" value="Genomic_DNA"/>
</dbReference>
<comment type="catalytic activity">
    <reaction evidence="10">
        <text>L-tyrosine + O2 = L-dopaquinone + H2O</text>
        <dbReference type="Rhea" id="RHEA:18117"/>
        <dbReference type="ChEBI" id="CHEBI:15377"/>
        <dbReference type="ChEBI" id="CHEBI:15379"/>
        <dbReference type="ChEBI" id="CHEBI:57924"/>
        <dbReference type="ChEBI" id="CHEBI:58315"/>
        <dbReference type="EC" id="1.14.18.1"/>
    </reaction>
</comment>
<dbReference type="AlphaFoldDB" id="A0A4Z0Z0S0"/>
<keyword evidence="14" id="KW-1185">Reference proteome</keyword>
<dbReference type="Pfam" id="PF00264">
    <property type="entry name" value="Tyrosinase"/>
    <property type="match status" value="1"/>
</dbReference>
<evidence type="ECO:0000256" key="4">
    <source>
        <dbReference type="ARBA" id="ARBA00022723"/>
    </source>
</evidence>
<evidence type="ECO:0000256" key="7">
    <source>
        <dbReference type="ARBA" id="ARBA00023033"/>
    </source>
</evidence>
<dbReference type="PROSITE" id="PS00498">
    <property type="entry name" value="TYROSINASE_2"/>
    <property type="match status" value="1"/>
</dbReference>
<protein>
    <recommendedName>
        <fullName evidence="3">tyrosinase</fullName>
        <ecNumber evidence="3">1.14.18.1</ecNumber>
    </recommendedName>
</protein>
<dbReference type="Gene3D" id="2.60.120.200">
    <property type="match status" value="1"/>
</dbReference>
<dbReference type="PANTHER" id="PTHR11474">
    <property type="entry name" value="TYROSINASE FAMILY MEMBER"/>
    <property type="match status" value="1"/>
</dbReference>
<keyword evidence="4" id="KW-0479">Metal-binding</keyword>
<name>A0A4Z0Z0S0_9PEZI</name>
<keyword evidence="5" id="KW-0560">Oxidoreductase</keyword>
<dbReference type="Gene3D" id="1.10.1280.10">
    <property type="entry name" value="Di-copper center containing domain from catechol oxidase"/>
    <property type="match status" value="1"/>
</dbReference>
<dbReference type="OrthoDB" id="1658288at2759"/>
<dbReference type="InterPro" id="IPR041640">
    <property type="entry name" value="Tyrosinase_C"/>
</dbReference>
<comment type="cofactor">
    <cofactor evidence="1">
        <name>Cu(2+)</name>
        <dbReference type="ChEBI" id="CHEBI:29036"/>
    </cofactor>
</comment>
<proteinExistence type="inferred from homology"/>
<comment type="similarity">
    <text evidence="2">Belongs to the tyrosinase family.</text>
</comment>
<keyword evidence="7" id="KW-0503">Monooxygenase</keyword>
<feature type="domain" description="Tyrosinase copper-binding" evidence="11">
    <location>
        <begin position="95"/>
        <end position="112"/>
    </location>
</feature>
<evidence type="ECO:0000256" key="6">
    <source>
        <dbReference type="ARBA" id="ARBA00023008"/>
    </source>
</evidence>
<organism evidence="13 14">
    <name type="scientific">Xylaria hypoxylon</name>
    <dbReference type="NCBI Taxonomy" id="37992"/>
    <lineage>
        <taxon>Eukaryota</taxon>
        <taxon>Fungi</taxon>
        <taxon>Dikarya</taxon>
        <taxon>Ascomycota</taxon>
        <taxon>Pezizomycotina</taxon>
        <taxon>Sordariomycetes</taxon>
        <taxon>Xylariomycetidae</taxon>
        <taxon>Xylariales</taxon>
        <taxon>Xylariaceae</taxon>
        <taxon>Xylaria</taxon>
    </lineage>
</organism>
<dbReference type="Proteomes" id="UP000297716">
    <property type="component" value="Unassembled WGS sequence"/>
</dbReference>
<evidence type="ECO:0000256" key="9">
    <source>
        <dbReference type="ARBA" id="ARBA00048233"/>
    </source>
</evidence>
<keyword evidence="6" id="KW-0186">Copper</keyword>
<dbReference type="PANTHER" id="PTHR11474:SF76">
    <property type="entry name" value="SHKT DOMAIN-CONTAINING PROTEIN"/>
    <property type="match status" value="1"/>
</dbReference>
<feature type="domain" description="Tyrosinase copper-binding" evidence="12">
    <location>
        <begin position="338"/>
        <end position="349"/>
    </location>
</feature>
<evidence type="ECO:0000256" key="5">
    <source>
        <dbReference type="ARBA" id="ARBA00023002"/>
    </source>
</evidence>
<dbReference type="PRINTS" id="PR00092">
    <property type="entry name" value="TYROSINASE"/>
</dbReference>
<reference evidence="13 14" key="1">
    <citation type="submission" date="2019-03" db="EMBL/GenBank/DDBJ databases">
        <title>Draft genome sequence of Xylaria hypoxylon DSM 108379, a ubiquitous saprotrophic-parasitic fungi on hardwood.</title>
        <authorList>
            <person name="Buettner E."/>
            <person name="Leonhardt S."/>
            <person name="Gebauer A.M."/>
            <person name="Liers C."/>
            <person name="Hofrichter M."/>
            <person name="Kellner H."/>
        </authorList>
    </citation>
    <scope>NUCLEOTIDE SEQUENCE [LARGE SCALE GENOMIC DNA]</scope>
    <source>
        <strain evidence="13 14">DSM 108379</strain>
    </source>
</reference>
<evidence type="ECO:0000259" key="12">
    <source>
        <dbReference type="PROSITE" id="PS00498"/>
    </source>
</evidence>
<evidence type="ECO:0000256" key="10">
    <source>
        <dbReference type="ARBA" id="ARBA00048881"/>
    </source>
</evidence>
<evidence type="ECO:0000313" key="13">
    <source>
        <dbReference type="EMBL" id="TGJ84363.1"/>
    </source>
</evidence>
<dbReference type="Pfam" id="PF18132">
    <property type="entry name" value="Tyrosinase_C"/>
    <property type="match status" value="1"/>
</dbReference>
<evidence type="ECO:0000256" key="3">
    <source>
        <dbReference type="ARBA" id="ARBA00011906"/>
    </source>
</evidence>
<dbReference type="GO" id="GO:0042438">
    <property type="term" value="P:melanin biosynthetic process"/>
    <property type="evidence" value="ECO:0007669"/>
    <property type="project" value="UniProtKB-KW"/>
</dbReference>
<evidence type="ECO:0000259" key="11">
    <source>
        <dbReference type="PROSITE" id="PS00497"/>
    </source>
</evidence>
<dbReference type="Gene3D" id="2.60.310.20">
    <property type="match status" value="1"/>
</dbReference>
<accession>A0A4Z0Z0S0</accession>
<dbReference type="InterPro" id="IPR008922">
    <property type="entry name" value="Di-copper_centre_dom_sf"/>
</dbReference>
<dbReference type="STRING" id="37992.A0A4Z0Z0S0"/>
<evidence type="ECO:0000256" key="8">
    <source>
        <dbReference type="ARBA" id="ARBA00023101"/>
    </source>
</evidence>
<dbReference type="InterPro" id="IPR002227">
    <property type="entry name" value="Tyrosinase_Cu-bd"/>
</dbReference>
<evidence type="ECO:0000256" key="2">
    <source>
        <dbReference type="ARBA" id="ARBA00009928"/>
    </source>
</evidence>
<dbReference type="GO" id="GO:0046872">
    <property type="term" value="F:metal ion binding"/>
    <property type="evidence" value="ECO:0007669"/>
    <property type="project" value="UniProtKB-KW"/>
</dbReference>
<dbReference type="SUPFAM" id="SSF48056">
    <property type="entry name" value="Di-copper centre-containing domain"/>
    <property type="match status" value="1"/>
</dbReference>